<dbReference type="OrthoDB" id="26872at2"/>
<reference evidence="5" key="1">
    <citation type="journal article" date="2016" name="Genome Announc.">
        <title>Draft Genome Sequences of Five Rapidly Growing Mycobacterium Species, M. thermoresistibile, M. fortuitum subsp. acetamidolyticum, M. canariasense, M. brisbanense, and M. novocastrense.</title>
        <authorList>
            <person name="Katahira K."/>
            <person name="Ogura Y."/>
            <person name="Gotoh Y."/>
            <person name="Hayashi T."/>
        </authorList>
    </citation>
    <scope>NUCLEOTIDE SEQUENCE [LARGE SCALE GENOMIC DNA]</scope>
    <source>
        <strain evidence="5">JCM15298</strain>
    </source>
</reference>
<protein>
    <recommendedName>
        <fullName evidence="3">DUF305 domain-containing protein</fullName>
    </recommendedName>
</protein>
<keyword evidence="2" id="KW-0732">Signal</keyword>
<proteinExistence type="predicted"/>
<dbReference type="Gene3D" id="1.20.1260.10">
    <property type="match status" value="1"/>
</dbReference>
<dbReference type="InterPro" id="IPR012347">
    <property type="entry name" value="Ferritin-like"/>
</dbReference>
<evidence type="ECO:0000259" key="3">
    <source>
        <dbReference type="Pfam" id="PF03713"/>
    </source>
</evidence>
<comment type="caution">
    <text evidence="4">The sequence shown here is derived from an EMBL/GenBank/DDBJ whole genome shotgun (WGS) entry which is preliminary data.</text>
</comment>
<evidence type="ECO:0000313" key="5">
    <source>
        <dbReference type="Proteomes" id="UP000069443"/>
    </source>
</evidence>
<dbReference type="AlphaFoldDB" id="A0A117IAN9"/>
<feature type="signal peptide" evidence="2">
    <location>
        <begin position="1"/>
        <end position="25"/>
    </location>
</feature>
<dbReference type="PANTHER" id="PTHR36933">
    <property type="entry name" value="SLL0788 PROTEIN"/>
    <property type="match status" value="1"/>
</dbReference>
<sequence>MKKAAAAIAAAVAVLVVGCSNQSGATEEADHSGHQSSAPAAGSTSATADATAHNDADVMFAQMMIPHHTQAVEMSDILLAKQGVDPRVVQLATEIKAAQAPEIAQMQGWLTSWGSPAMAPMDHGMQGMVSPQDIDTLRNAPGPAAAKLYVTQMIAHHEGAIAMAQDEIAKGQYGPAIELSHAIVDTQQKEIDTMKAMLATL</sequence>
<keyword evidence="5" id="KW-1185">Reference proteome</keyword>
<dbReference type="RefSeq" id="WP_062657697.1">
    <property type="nucleotide sequence ID" value="NZ_BCSY01000057.1"/>
</dbReference>
<feature type="region of interest" description="Disordered" evidence="1">
    <location>
        <begin position="24"/>
        <end position="49"/>
    </location>
</feature>
<gene>
    <name evidence="4" type="ORF">RMCC_3689</name>
</gene>
<dbReference type="PROSITE" id="PS51257">
    <property type="entry name" value="PROKAR_LIPOPROTEIN"/>
    <property type="match status" value="1"/>
</dbReference>
<dbReference type="STRING" id="228230.RMCC_3689"/>
<name>A0A117IAN9_MYCCR</name>
<evidence type="ECO:0000313" key="4">
    <source>
        <dbReference type="EMBL" id="GAS96723.1"/>
    </source>
</evidence>
<feature type="chain" id="PRO_5007148642" description="DUF305 domain-containing protein" evidence="2">
    <location>
        <begin position="26"/>
        <end position="201"/>
    </location>
</feature>
<dbReference type="Proteomes" id="UP000069443">
    <property type="component" value="Unassembled WGS sequence"/>
</dbReference>
<feature type="compositionally biased region" description="Low complexity" evidence="1">
    <location>
        <begin position="36"/>
        <end position="49"/>
    </location>
</feature>
<feature type="domain" description="DUF305" evidence="3">
    <location>
        <begin position="57"/>
        <end position="198"/>
    </location>
</feature>
<evidence type="ECO:0000256" key="1">
    <source>
        <dbReference type="SAM" id="MobiDB-lite"/>
    </source>
</evidence>
<accession>A0A117IAN9</accession>
<dbReference type="EMBL" id="BCSY01000057">
    <property type="protein sequence ID" value="GAS96723.1"/>
    <property type="molecule type" value="Genomic_DNA"/>
</dbReference>
<dbReference type="Pfam" id="PF03713">
    <property type="entry name" value="DUF305"/>
    <property type="match status" value="1"/>
</dbReference>
<dbReference type="InterPro" id="IPR005183">
    <property type="entry name" value="DUF305_CopM-like"/>
</dbReference>
<organism evidence="4 5">
    <name type="scientific">Mycolicibacterium canariasense</name>
    <name type="common">Mycobacterium canariasense</name>
    <dbReference type="NCBI Taxonomy" id="228230"/>
    <lineage>
        <taxon>Bacteria</taxon>
        <taxon>Bacillati</taxon>
        <taxon>Actinomycetota</taxon>
        <taxon>Actinomycetes</taxon>
        <taxon>Mycobacteriales</taxon>
        <taxon>Mycobacteriaceae</taxon>
        <taxon>Mycolicibacterium</taxon>
    </lineage>
</organism>
<evidence type="ECO:0000256" key="2">
    <source>
        <dbReference type="SAM" id="SignalP"/>
    </source>
</evidence>
<dbReference type="PANTHER" id="PTHR36933:SF1">
    <property type="entry name" value="SLL0788 PROTEIN"/>
    <property type="match status" value="1"/>
</dbReference>
<reference evidence="5" key="2">
    <citation type="submission" date="2016-02" db="EMBL/GenBank/DDBJ databases">
        <title>Draft genome sequence of five rapidly growing Mycobacterium species.</title>
        <authorList>
            <person name="Katahira K."/>
            <person name="Gotou Y."/>
            <person name="Iida K."/>
            <person name="Ogura Y."/>
            <person name="Hayashi T."/>
        </authorList>
    </citation>
    <scope>NUCLEOTIDE SEQUENCE [LARGE SCALE GENOMIC DNA]</scope>
    <source>
        <strain evidence="5">JCM15298</strain>
    </source>
</reference>